<dbReference type="OrthoDB" id="74360at2759"/>
<dbReference type="RefSeq" id="XP_044715572.1">
    <property type="nucleotide sequence ID" value="XM_044869223.1"/>
</dbReference>
<dbReference type="GO" id="GO:0004499">
    <property type="term" value="F:N,N-dimethylaniline monooxygenase activity"/>
    <property type="evidence" value="ECO:0007669"/>
    <property type="project" value="InterPro"/>
</dbReference>
<dbReference type="Pfam" id="PF00743">
    <property type="entry name" value="FMO-like"/>
    <property type="match status" value="1"/>
</dbReference>
<dbReference type="GeneID" id="68359881"/>
<protein>
    <submittedName>
        <fullName evidence="5">Flavin-binding monooxygenase-like domain-containing protein</fullName>
    </submittedName>
</protein>
<dbReference type="GO" id="GO:0050661">
    <property type="term" value="F:NADP binding"/>
    <property type="evidence" value="ECO:0007669"/>
    <property type="project" value="InterPro"/>
</dbReference>
<evidence type="ECO:0000256" key="1">
    <source>
        <dbReference type="ARBA" id="ARBA00010139"/>
    </source>
</evidence>
<evidence type="ECO:0000313" key="6">
    <source>
        <dbReference type="Proteomes" id="UP000824596"/>
    </source>
</evidence>
<evidence type="ECO:0000256" key="3">
    <source>
        <dbReference type="ARBA" id="ARBA00022827"/>
    </source>
</evidence>
<dbReference type="InterPro" id="IPR051209">
    <property type="entry name" value="FAD-bind_Monooxygenase_sf"/>
</dbReference>
<keyword evidence="2" id="KW-0285">Flavoprotein</keyword>
<dbReference type="Proteomes" id="UP000824596">
    <property type="component" value="Unassembled WGS sequence"/>
</dbReference>
<keyword evidence="5" id="KW-0503">Monooxygenase</keyword>
<sequence>MSQGQESHQAASYSQFACIGCGFSAVALGATLKRWYGITDICFFERQGNVGGVWFANKYPGCASDVPSALYCLSFSPNSHWSNFLAPHDELCQYISRVADEYGLLQKMRFNAAVERCEWIEEKRRWRMQICDGETGDILIHESHFLFSAAGQLVYPREPDLPGIESFRGPVFHASRWRHDIDLCNKNVVLVGNGCTATQIVPAIRDQARRVTQFMRSKHWILPGFKMSARVTSLVQFLCRYVPGFFYLFRFLAFLATENDMRAIYMTLAAAAFRRSTSSLAKCYIKSAAPAEYHDLLVPDFELGCKRTILDDTGYMESLHADNVELTDDPILEVLPHGVRSRNGFTKADVIVLATGFETNQFLTGINVIGRHGKTVTEHWEAFGGPGAYNTTCLNGFPNFFMILGPNTGSGATSALLASENTINYSLRIIKPIIDGDAITVDVNRGAEELYIHQIQEDLQRTVWSAGCSSWYNRGSKARNAMNYPFSQLHFWYRCLFPVYADFTYEVSFQTLGPCDTFVVG</sequence>
<evidence type="ECO:0000256" key="2">
    <source>
        <dbReference type="ARBA" id="ARBA00022630"/>
    </source>
</evidence>
<keyword evidence="3" id="KW-0274">FAD</keyword>
<dbReference type="Gene3D" id="3.50.50.60">
    <property type="entry name" value="FAD/NAD(P)-binding domain"/>
    <property type="match status" value="2"/>
</dbReference>
<keyword evidence="4" id="KW-0560">Oxidoreductase</keyword>
<accession>A0A9P8MMG9</accession>
<dbReference type="PANTHER" id="PTHR42877">
    <property type="entry name" value="L-ORNITHINE N(5)-MONOOXYGENASE-RELATED"/>
    <property type="match status" value="1"/>
</dbReference>
<comment type="similarity">
    <text evidence="1">Belongs to the FAD-binding monooxygenase family.</text>
</comment>
<evidence type="ECO:0000256" key="4">
    <source>
        <dbReference type="ARBA" id="ARBA00023002"/>
    </source>
</evidence>
<dbReference type="EMBL" id="JAIZPD010000017">
    <property type="protein sequence ID" value="KAH0958058.1"/>
    <property type="molecule type" value="Genomic_DNA"/>
</dbReference>
<gene>
    <name evidence="5" type="ORF">HRG_10753</name>
</gene>
<name>A0A9P8MMG9_9HYPO</name>
<comment type="caution">
    <text evidence="5">The sequence shown here is derived from an EMBL/GenBank/DDBJ whole genome shotgun (WGS) entry which is preliminary data.</text>
</comment>
<proteinExistence type="inferred from homology"/>
<dbReference type="InterPro" id="IPR020946">
    <property type="entry name" value="Flavin_mOase-like"/>
</dbReference>
<dbReference type="InterPro" id="IPR036188">
    <property type="entry name" value="FAD/NAD-bd_sf"/>
</dbReference>
<reference evidence="5" key="1">
    <citation type="submission" date="2021-09" db="EMBL/GenBank/DDBJ databases">
        <title>A high-quality genome of the endoparasitic fungus Hirsutella rhossiliensis with a comparison of Hirsutella genomes reveals transposable elements contributing to genome size variation.</title>
        <authorList>
            <person name="Lin R."/>
            <person name="Jiao Y."/>
            <person name="Sun X."/>
            <person name="Ling J."/>
            <person name="Xie B."/>
            <person name="Cheng X."/>
        </authorList>
    </citation>
    <scope>NUCLEOTIDE SEQUENCE</scope>
    <source>
        <strain evidence="5">HR02</strain>
    </source>
</reference>
<dbReference type="SUPFAM" id="SSF51905">
    <property type="entry name" value="FAD/NAD(P)-binding domain"/>
    <property type="match status" value="2"/>
</dbReference>
<dbReference type="GO" id="GO:0050660">
    <property type="term" value="F:flavin adenine dinucleotide binding"/>
    <property type="evidence" value="ECO:0007669"/>
    <property type="project" value="InterPro"/>
</dbReference>
<dbReference type="AlphaFoldDB" id="A0A9P8MMG9"/>
<dbReference type="PANTHER" id="PTHR42877:SF10">
    <property type="entry name" value="L-ORNITHINE N(5)-OXYGENASE"/>
    <property type="match status" value="1"/>
</dbReference>
<keyword evidence="6" id="KW-1185">Reference proteome</keyword>
<evidence type="ECO:0000313" key="5">
    <source>
        <dbReference type="EMBL" id="KAH0958058.1"/>
    </source>
</evidence>
<organism evidence="5 6">
    <name type="scientific">Hirsutella rhossiliensis</name>
    <dbReference type="NCBI Taxonomy" id="111463"/>
    <lineage>
        <taxon>Eukaryota</taxon>
        <taxon>Fungi</taxon>
        <taxon>Dikarya</taxon>
        <taxon>Ascomycota</taxon>
        <taxon>Pezizomycotina</taxon>
        <taxon>Sordariomycetes</taxon>
        <taxon>Hypocreomycetidae</taxon>
        <taxon>Hypocreales</taxon>
        <taxon>Ophiocordycipitaceae</taxon>
        <taxon>Hirsutella</taxon>
    </lineage>
</organism>